<keyword evidence="5 6" id="KW-0472">Membrane</keyword>
<dbReference type="Proteomes" id="UP001271007">
    <property type="component" value="Unassembled WGS sequence"/>
</dbReference>
<evidence type="ECO:0000256" key="6">
    <source>
        <dbReference type="SAM" id="Phobius"/>
    </source>
</evidence>
<dbReference type="GO" id="GO:0016020">
    <property type="term" value="C:membrane"/>
    <property type="evidence" value="ECO:0007669"/>
    <property type="project" value="UniProtKB-SubCell"/>
</dbReference>
<keyword evidence="3 6" id="KW-0812">Transmembrane</keyword>
<evidence type="ECO:0000313" key="9">
    <source>
        <dbReference type="Proteomes" id="UP001271007"/>
    </source>
</evidence>
<dbReference type="InterPro" id="IPR050360">
    <property type="entry name" value="MFS_Sugar_Transporters"/>
</dbReference>
<evidence type="ECO:0000256" key="3">
    <source>
        <dbReference type="ARBA" id="ARBA00022692"/>
    </source>
</evidence>
<dbReference type="PROSITE" id="PS00217">
    <property type="entry name" value="SUGAR_TRANSPORT_2"/>
    <property type="match status" value="1"/>
</dbReference>
<organism evidence="8 9">
    <name type="scientific">Extremus antarcticus</name>
    <dbReference type="NCBI Taxonomy" id="702011"/>
    <lineage>
        <taxon>Eukaryota</taxon>
        <taxon>Fungi</taxon>
        <taxon>Dikarya</taxon>
        <taxon>Ascomycota</taxon>
        <taxon>Pezizomycotina</taxon>
        <taxon>Dothideomycetes</taxon>
        <taxon>Dothideomycetidae</taxon>
        <taxon>Mycosphaerellales</taxon>
        <taxon>Extremaceae</taxon>
        <taxon>Extremus</taxon>
    </lineage>
</organism>
<dbReference type="GO" id="GO:0005351">
    <property type="term" value="F:carbohydrate:proton symporter activity"/>
    <property type="evidence" value="ECO:0007669"/>
    <property type="project" value="TreeGrafter"/>
</dbReference>
<evidence type="ECO:0000259" key="7">
    <source>
        <dbReference type="PROSITE" id="PS50850"/>
    </source>
</evidence>
<feature type="transmembrane region" description="Helical" evidence="6">
    <location>
        <begin position="164"/>
        <end position="182"/>
    </location>
</feature>
<proteinExistence type="inferred from homology"/>
<dbReference type="InterPro" id="IPR005829">
    <property type="entry name" value="Sugar_transporter_CS"/>
</dbReference>
<evidence type="ECO:0000256" key="2">
    <source>
        <dbReference type="ARBA" id="ARBA00010992"/>
    </source>
</evidence>
<evidence type="ECO:0000256" key="5">
    <source>
        <dbReference type="ARBA" id="ARBA00023136"/>
    </source>
</evidence>
<dbReference type="EMBL" id="JAWDJX010000061">
    <property type="protein sequence ID" value="KAK3047503.1"/>
    <property type="molecule type" value="Genomic_DNA"/>
</dbReference>
<keyword evidence="4 6" id="KW-1133">Transmembrane helix</keyword>
<dbReference type="PANTHER" id="PTHR48022">
    <property type="entry name" value="PLASTIDIC GLUCOSE TRANSPORTER 4"/>
    <property type="match status" value="1"/>
</dbReference>
<dbReference type="PROSITE" id="PS50850">
    <property type="entry name" value="MFS"/>
    <property type="match status" value="1"/>
</dbReference>
<dbReference type="InterPro" id="IPR005828">
    <property type="entry name" value="MFS_sugar_transport-like"/>
</dbReference>
<sequence>MAPGKQPLNIFRLSRGDDPPEVVNWRLWLAVFSFGIMGCARGLDEGLISGTLASVDFRTSLHLPPVDSKEYADVQATISSMVQLGSVGGAGLAFLACDRIGRLWAVRELCAIWVFGIALFMGNGGSLGMVYAGRFIAGLRIGQASVVAPVYLSEIAPRSLRGLCATMFAASVYIGIMLAYFANWGCQLHVSDTQSSRWLIPTSLHLMFAGVIFSMSFLNKESPRYLIKRGKDTSARETLAYIRNLPVEHHYVQWEIQEIQHHIEEE</sequence>
<name>A0AAJ0G843_9PEZI</name>
<comment type="subcellular location">
    <subcellularLocation>
        <location evidence="1">Membrane</location>
        <topology evidence="1">Multi-pass membrane protein</topology>
    </subcellularLocation>
</comment>
<evidence type="ECO:0000313" key="8">
    <source>
        <dbReference type="EMBL" id="KAK3047503.1"/>
    </source>
</evidence>
<gene>
    <name evidence="8" type="ORF">LTR09_011132</name>
</gene>
<dbReference type="SUPFAM" id="SSF103473">
    <property type="entry name" value="MFS general substrate transporter"/>
    <property type="match status" value="1"/>
</dbReference>
<comment type="similarity">
    <text evidence="2">Belongs to the major facilitator superfamily. Sugar transporter (TC 2.A.1.1) family.</text>
</comment>
<evidence type="ECO:0000256" key="4">
    <source>
        <dbReference type="ARBA" id="ARBA00022989"/>
    </source>
</evidence>
<dbReference type="AlphaFoldDB" id="A0AAJ0G843"/>
<dbReference type="InterPro" id="IPR036259">
    <property type="entry name" value="MFS_trans_sf"/>
</dbReference>
<feature type="transmembrane region" description="Helical" evidence="6">
    <location>
        <begin position="198"/>
        <end position="218"/>
    </location>
</feature>
<dbReference type="InterPro" id="IPR020846">
    <property type="entry name" value="MFS_dom"/>
</dbReference>
<feature type="domain" description="Major facilitator superfamily (MFS) profile" evidence="7">
    <location>
        <begin position="30"/>
        <end position="266"/>
    </location>
</feature>
<dbReference type="Gene3D" id="1.20.1250.20">
    <property type="entry name" value="MFS general substrate transporter like domains"/>
    <property type="match status" value="1"/>
</dbReference>
<reference evidence="8" key="1">
    <citation type="submission" date="2023-04" db="EMBL/GenBank/DDBJ databases">
        <title>Black Yeasts Isolated from many extreme environments.</title>
        <authorList>
            <person name="Coleine C."/>
            <person name="Stajich J.E."/>
            <person name="Selbmann L."/>
        </authorList>
    </citation>
    <scope>NUCLEOTIDE SEQUENCE</scope>
    <source>
        <strain evidence="8">CCFEE 5312</strain>
    </source>
</reference>
<comment type="caution">
    <text evidence="8">The sequence shown here is derived from an EMBL/GenBank/DDBJ whole genome shotgun (WGS) entry which is preliminary data.</text>
</comment>
<protein>
    <recommendedName>
        <fullName evidence="7">Major facilitator superfamily (MFS) profile domain-containing protein</fullName>
    </recommendedName>
</protein>
<dbReference type="PANTHER" id="PTHR48022:SF8">
    <property type="entry name" value="MAJOR FACILITATOR SUPERFAMILY (MFS) PROFILE DOMAIN-CONTAINING PROTEIN-RELATED"/>
    <property type="match status" value="1"/>
</dbReference>
<keyword evidence="9" id="KW-1185">Reference proteome</keyword>
<feature type="transmembrane region" description="Helical" evidence="6">
    <location>
        <begin position="135"/>
        <end position="152"/>
    </location>
</feature>
<accession>A0AAJ0G843</accession>
<evidence type="ECO:0000256" key="1">
    <source>
        <dbReference type="ARBA" id="ARBA00004141"/>
    </source>
</evidence>
<feature type="transmembrane region" description="Helical" evidence="6">
    <location>
        <begin position="109"/>
        <end position="129"/>
    </location>
</feature>
<dbReference type="Pfam" id="PF00083">
    <property type="entry name" value="Sugar_tr"/>
    <property type="match status" value="1"/>
</dbReference>